<name>A0A9P9CY81_9HYPO</name>
<dbReference type="PANTHER" id="PTHR40081">
    <property type="entry name" value="CONCANAVALIN A-LIKE LECTIN/GLUCANASE"/>
    <property type="match status" value="1"/>
</dbReference>
<dbReference type="EMBL" id="JAGMUU010000076">
    <property type="protein sequence ID" value="KAH7109179.1"/>
    <property type="molecule type" value="Genomic_DNA"/>
</dbReference>
<accession>A0A9P9CY81</accession>
<dbReference type="InterPro" id="IPR045793">
    <property type="entry name" value="PcRGLX/YetA-like"/>
</dbReference>
<sequence length="172" mass="18999">MGDWLLARWIYWSAYFVLATEAVPSSYSINVLGTSVENSTTVRSETNNSSRKARRATPMAIKSRNEITVDTGKIRVSFPKSGSTLVSSIQISEGKTVCTNGKLILRCQSAIVDYEDDNVAETPIKHHELSGHINQTTITEESLTRALVTVTGKHEVENQKNRDSIVIPGPDY</sequence>
<dbReference type="InterPro" id="IPR048330">
    <property type="entry name" value="PcRGLX/YetA_2nd"/>
</dbReference>
<keyword evidence="2" id="KW-0732">Signal</keyword>
<organism evidence="4 5">
    <name type="scientific">Dactylonectria estremocensis</name>
    <dbReference type="NCBI Taxonomy" id="1079267"/>
    <lineage>
        <taxon>Eukaryota</taxon>
        <taxon>Fungi</taxon>
        <taxon>Dikarya</taxon>
        <taxon>Ascomycota</taxon>
        <taxon>Pezizomycotina</taxon>
        <taxon>Sordariomycetes</taxon>
        <taxon>Hypocreomycetidae</taxon>
        <taxon>Hypocreales</taxon>
        <taxon>Nectriaceae</taxon>
        <taxon>Dactylonectria</taxon>
    </lineage>
</organism>
<comment type="caution">
    <text evidence="4">The sequence shown here is derived from an EMBL/GenBank/DDBJ whole genome shotgun (WGS) entry which is preliminary data.</text>
</comment>
<feature type="chain" id="PRO_5040462150" description="PcRGLX/YetA-like central beta-sandwich domain-containing protein" evidence="2">
    <location>
        <begin position="23"/>
        <end position="172"/>
    </location>
</feature>
<evidence type="ECO:0000256" key="1">
    <source>
        <dbReference type="SAM" id="MobiDB-lite"/>
    </source>
</evidence>
<gene>
    <name evidence="4" type="ORF">B0J13DRAFT_534823</name>
</gene>
<feature type="region of interest" description="Disordered" evidence="1">
    <location>
        <begin position="38"/>
        <end position="58"/>
    </location>
</feature>
<keyword evidence="5" id="KW-1185">Reference proteome</keyword>
<evidence type="ECO:0000313" key="5">
    <source>
        <dbReference type="Proteomes" id="UP000717696"/>
    </source>
</evidence>
<protein>
    <recommendedName>
        <fullName evidence="3">PcRGLX/YetA-like central beta-sandwich domain-containing protein</fullName>
    </recommendedName>
</protein>
<evidence type="ECO:0000259" key="3">
    <source>
        <dbReference type="Pfam" id="PF21345"/>
    </source>
</evidence>
<dbReference type="PANTHER" id="PTHR40081:SF1">
    <property type="entry name" value="TAT PATHWAY SIGNAL SEQUENCE DOMAIN PROTEIN"/>
    <property type="match status" value="1"/>
</dbReference>
<dbReference type="AlphaFoldDB" id="A0A9P9CY81"/>
<evidence type="ECO:0000313" key="4">
    <source>
        <dbReference type="EMBL" id="KAH7109179.1"/>
    </source>
</evidence>
<feature type="domain" description="PcRGLX/YetA-like central beta-sandwich" evidence="3">
    <location>
        <begin position="62"/>
        <end position="161"/>
    </location>
</feature>
<proteinExistence type="predicted"/>
<dbReference type="OrthoDB" id="4798501at2759"/>
<feature type="compositionally biased region" description="Polar residues" evidence="1">
    <location>
        <begin position="38"/>
        <end position="50"/>
    </location>
</feature>
<dbReference type="Proteomes" id="UP000717696">
    <property type="component" value="Unassembled WGS sequence"/>
</dbReference>
<feature type="signal peptide" evidence="2">
    <location>
        <begin position="1"/>
        <end position="22"/>
    </location>
</feature>
<evidence type="ECO:0000256" key="2">
    <source>
        <dbReference type="SAM" id="SignalP"/>
    </source>
</evidence>
<reference evidence="4" key="1">
    <citation type="journal article" date="2021" name="Nat. Commun.">
        <title>Genetic determinants of endophytism in the Arabidopsis root mycobiome.</title>
        <authorList>
            <person name="Mesny F."/>
            <person name="Miyauchi S."/>
            <person name="Thiergart T."/>
            <person name="Pickel B."/>
            <person name="Atanasova L."/>
            <person name="Karlsson M."/>
            <person name="Huettel B."/>
            <person name="Barry K.W."/>
            <person name="Haridas S."/>
            <person name="Chen C."/>
            <person name="Bauer D."/>
            <person name="Andreopoulos W."/>
            <person name="Pangilinan J."/>
            <person name="LaButti K."/>
            <person name="Riley R."/>
            <person name="Lipzen A."/>
            <person name="Clum A."/>
            <person name="Drula E."/>
            <person name="Henrissat B."/>
            <person name="Kohler A."/>
            <person name="Grigoriev I.V."/>
            <person name="Martin F.M."/>
            <person name="Hacquard S."/>
        </authorList>
    </citation>
    <scope>NUCLEOTIDE SEQUENCE</scope>
    <source>
        <strain evidence="4">MPI-CAGE-AT-0021</strain>
    </source>
</reference>
<dbReference type="Pfam" id="PF21345">
    <property type="entry name" value="PcRGLX_2nd"/>
    <property type="match status" value="1"/>
</dbReference>